<proteinExistence type="predicted"/>
<accession>A0A5B7KFD2</accession>
<evidence type="ECO:0000313" key="2">
    <source>
        <dbReference type="Proteomes" id="UP000324222"/>
    </source>
</evidence>
<dbReference type="Proteomes" id="UP000324222">
    <property type="component" value="Unassembled WGS sequence"/>
</dbReference>
<gene>
    <name evidence="1" type="ORF">E2C01_099597</name>
</gene>
<keyword evidence="2" id="KW-1185">Reference proteome</keyword>
<protein>
    <submittedName>
        <fullName evidence="1">Uncharacterized protein</fullName>
    </submittedName>
</protein>
<organism evidence="1 2">
    <name type="scientific">Portunus trituberculatus</name>
    <name type="common">Swimming crab</name>
    <name type="synonym">Neptunus trituberculatus</name>
    <dbReference type="NCBI Taxonomy" id="210409"/>
    <lineage>
        <taxon>Eukaryota</taxon>
        <taxon>Metazoa</taxon>
        <taxon>Ecdysozoa</taxon>
        <taxon>Arthropoda</taxon>
        <taxon>Crustacea</taxon>
        <taxon>Multicrustacea</taxon>
        <taxon>Malacostraca</taxon>
        <taxon>Eumalacostraca</taxon>
        <taxon>Eucarida</taxon>
        <taxon>Decapoda</taxon>
        <taxon>Pleocyemata</taxon>
        <taxon>Brachyura</taxon>
        <taxon>Eubrachyura</taxon>
        <taxon>Portunoidea</taxon>
        <taxon>Portunidae</taxon>
        <taxon>Portuninae</taxon>
        <taxon>Portunus</taxon>
    </lineage>
</organism>
<evidence type="ECO:0000313" key="1">
    <source>
        <dbReference type="EMBL" id="MPD03938.1"/>
    </source>
</evidence>
<reference evidence="1 2" key="1">
    <citation type="submission" date="2019-05" db="EMBL/GenBank/DDBJ databases">
        <title>Another draft genome of Portunus trituberculatus and its Hox gene families provides insights of decapod evolution.</title>
        <authorList>
            <person name="Jeong J.-H."/>
            <person name="Song I."/>
            <person name="Kim S."/>
            <person name="Choi T."/>
            <person name="Kim D."/>
            <person name="Ryu S."/>
            <person name="Kim W."/>
        </authorList>
    </citation>
    <scope>NUCLEOTIDE SEQUENCE [LARGE SCALE GENOMIC DNA]</scope>
    <source>
        <tissue evidence="1">Muscle</tissue>
    </source>
</reference>
<comment type="caution">
    <text evidence="1">The sequence shown here is derived from an EMBL/GenBank/DDBJ whole genome shotgun (WGS) entry which is preliminary data.</text>
</comment>
<name>A0A5B7KFD2_PORTR</name>
<sequence length="85" mass="8259">MFQVAETSRDALQAAAAAAAATETALETAGTDAAAAQTALETADTAAAVIAGDSSLPVDSAMAFSIADKLPALMEPTLTVSVSGC</sequence>
<dbReference type="AlphaFoldDB" id="A0A5B7KFD2"/>
<dbReference type="EMBL" id="VSRR010138701">
    <property type="protein sequence ID" value="MPD03938.1"/>
    <property type="molecule type" value="Genomic_DNA"/>
</dbReference>